<dbReference type="Proteomes" id="UP001500748">
    <property type="component" value="Unassembled WGS sequence"/>
</dbReference>
<gene>
    <name evidence="1" type="ORF">GCM10022423_29790</name>
</gene>
<evidence type="ECO:0000313" key="2">
    <source>
        <dbReference type="Proteomes" id="UP001500748"/>
    </source>
</evidence>
<reference evidence="2" key="1">
    <citation type="journal article" date="2019" name="Int. J. Syst. Evol. Microbiol.">
        <title>The Global Catalogue of Microorganisms (GCM) 10K type strain sequencing project: providing services to taxonomists for standard genome sequencing and annotation.</title>
        <authorList>
            <consortium name="The Broad Institute Genomics Platform"/>
            <consortium name="The Broad Institute Genome Sequencing Center for Infectious Disease"/>
            <person name="Wu L."/>
            <person name="Ma J."/>
        </authorList>
    </citation>
    <scope>NUCLEOTIDE SEQUENCE [LARGE SCALE GENOMIC DNA]</scope>
    <source>
        <strain evidence="2">JCM 17337</strain>
    </source>
</reference>
<accession>A0ABP7GSN6</accession>
<protein>
    <submittedName>
        <fullName evidence="1">Uncharacterized protein</fullName>
    </submittedName>
</protein>
<sequence>MRRKLFYFLILLSKTLSVQNSQKAPSEITTIDVYDGIYNRIIVKLAEYCKPDKKDKKITTSVTASEGAFAKQSKVIFNTVVTGNKDAVNNGSAFACSQYKEKHKFSANMTFADKDWKRDLIEVGTNITSADDNFKYYSKGKWSSDIGVKLGYNMRLSTS</sequence>
<keyword evidence="2" id="KW-1185">Reference proteome</keyword>
<dbReference type="EMBL" id="BAABDU010000004">
    <property type="protein sequence ID" value="GAA3773329.1"/>
    <property type="molecule type" value="Genomic_DNA"/>
</dbReference>
<evidence type="ECO:0000313" key="1">
    <source>
        <dbReference type="EMBL" id="GAA3773329.1"/>
    </source>
</evidence>
<comment type="caution">
    <text evidence="1">The sequence shown here is derived from an EMBL/GenBank/DDBJ whole genome shotgun (WGS) entry which is preliminary data.</text>
</comment>
<proteinExistence type="predicted"/>
<name>A0ABP7GSN6_9FLAO</name>
<organism evidence="1 2">
    <name type="scientific">Flavobacterium ginsengiterrae</name>
    <dbReference type="NCBI Taxonomy" id="871695"/>
    <lineage>
        <taxon>Bacteria</taxon>
        <taxon>Pseudomonadati</taxon>
        <taxon>Bacteroidota</taxon>
        <taxon>Flavobacteriia</taxon>
        <taxon>Flavobacteriales</taxon>
        <taxon>Flavobacteriaceae</taxon>
        <taxon>Flavobacterium</taxon>
    </lineage>
</organism>
<dbReference type="RefSeq" id="WP_345145402.1">
    <property type="nucleotide sequence ID" value="NZ_BAABDU010000004.1"/>
</dbReference>